<keyword evidence="6" id="KW-0832">Ubl conjugation</keyword>
<evidence type="ECO:0000256" key="5">
    <source>
        <dbReference type="ARBA" id="ARBA00022553"/>
    </source>
</evidence>
<name>A0A6I9QWQ3_ELAGV</name>
<dbReference type="AlphaFoldDB" id="A0A6I9QWQ3"/>
<accession>A0A6I9QWQ3</accession>
<evidence type="ECO:0000259" key="12">
    <source>
        <dbReference type="PROSITE" id="PS50827"/>
    </source>
</evidence>
<keyword evidence="4" id="KW-1017">Isopeptide bond</keyword>
<keyword evidence="10" id="KW-0175">Coiled coil</keyword>
<evidence type="ECO:0000256" key="7">
    <source>
        <dbReference type="ARBA" id="ARBA00023015"/>
    </source>
</evidence>
<protein>
    <submittedName>
        <fullName evidence="14 15">Uncharacterized protein LOC105041279</fullName>
    </submittedName>
</protein>
<evidence type="ECO:0000256" key="11">
    <source>
        <dbReference type="SAM" id="MobiDB-lite"/>
    </source>
</evidence>
<dbReference type="OrthoDB" id="298344at2759"/>
<evidence type="ECO:0000256" key="8">
    <source>
        <dbReference type="ARBA" id="ARBA00023163"/>
    </source>
</evidence>
<dbReference type="RefSeq" id="XP_010916478.2">
    <property type="nucleotide sequence ID" value="XM_010918176.3"/>
</dbReference>
<keyword evidence="8" id="KW-0804">Transcription</keyword>
<feature type="domain" description="DDT" evidence="12">
    <location>
        <begin position="408"/>
        <end position="473"/>
    </location>
</feature>
<feature type="region of interest" description="Disordered" evidence="11">
    <location>
        <begin position="272"/>
        <end position="315"/>
    </location>
</feature>
<evidence type="ECO:0000256" key="3">
    <source>
        <dbReference type="ARBA" id="ARBA00022490"/>
    </source>
</evidence>
<evidence type="ECO:0000256" key="2">
    <source>
        <dbReference type="ARBA" id="ARBA00004496"/>
    </source>
</evidence>
<keyword evidence="7" id="KW-0805">Transcription regulation</keyword>
<evidence type="ECO:0000256" key="10">
    <source>
        <dbReference type="SAM" id="Coils"/>
    </source>
</evidence>
<evidence type="ECO:0000313" key="13">
    <source>
        <dbReference type="Proteomes" id="UP000504607"/>
    </source>
</evidence>
<dbReference type="PANTHER" id="PTHR31169">
    <property type="entry name" value="OS05G0300700 PROTEIN"/>
    <property type="match status" value="1"/>
</dbReference>
<keyword evidence="9" id="KW-0539">Nucleus</keyword>
<dbReference type="InterPro" id="IPR018866">
    <property type="entry name" value="Znf-4CXXC_R1"/>
</dbReference>
<feature type="compositionally biased region" description="Low complexity" evidence="11">
    <location>
        <begin position="80"/>
        <end position="90"/>
    </location>
</feature>
<dbReference type="KEGG" id="egu:105041279"/>
<evidence type="ECO:0000256" key="6">
    <source>
        <dbReference type="ARBA" id="ARBA00022843"/>
    </source>
</evidence>
<dbReference type="InterPro" id="IPR018501">
    <property type="entry name" value="DDT_dom"/>
</dbReference>
<keyword evidence="3" id="KW-0963">Cytoplasm</keyword>
<keyword evidence="13" id="KW-1185">Reference proteome</keyword>
<dbReference type="InterPro" id="IPR040221">
    <property type="entry name" value="CDCA7/CDA7L"/>
</dbReference>
<feature type="coiled-coil region" evidence="10">
    <location>
        <begin position="549"/>
        <end position="583"/>
    </location>
</feature>
<sequence>MVPPQNVHLKEGRQSFNFVKKRLALALQNFTSQIPEAPFPNYKLFYHRPSSSRPTVPRITESLSPPILLLIISDPMAVPSSSSANSGNNEGARRKRGASSLSTGASTAAASKRTKNPGVRVVGGRIYDSEHGKTCHQCRQKTRDFAAACKQMKKDKLCTIKFCHTCLRNRYGEEAEEVAKSENWSCPKCRGICNCSFCMKKRGQQPTGILVHAAKATGFSSVSDLLQKKGFEVLNAANVIRSMSSRKSPSSKMGSVALKRGGDKENYRVEQKVADGGDNEQELRVKKEKNRLKKLKRDTGSEKTTGCGEAVGNQEKENLRGKEFIEDSSSALEKEVLLDGDERQACSNGDDTKIPVNGNASESKDKPLPKARKFRKHGTKKLCKHTVEETVLPEGTPLTKAGDVEFPVEDVGDALQFLEFCKAFSKVLDIKKGQGKAILRELTRGRIGRHAANSLIVQFHIKLLSLIQKNKGERPLSYSTKSGESWMQALKKSITGSQWPFKNFPLDCLNNGLLGYDSLDPSKKLRVLNFLCDESLGTEELRHCIDKENSNYIERKKAAKEKVQAAKRKEKDLKKKLKDDVAKAMLSLKGAPLSLAEHGDLISTIKTETEKIHAEMLESMELLPKKQQRQDALRTEPMLLEKNGHAYWKLEGHCSNSNIILQDIRNWESLEDKWFAYDENEEKAVEKHISSLRKLRHRRKYLVKKASVDGQGTEYNSLTNSPSLNC</sequence>
<evidence type="ECO:0000313" key="15">
    <source>
        <dbReference type="RefSeq" id="XP_010916478.2"/>
    </source>
</evidence>
<proteinExistence type="predicted"/>
<dbReference type="PROSITE" id="PS50827">
    <property type="entry name" value="DDT"/>
    <property type="match status" value="1"/>
</dbReference>
<dbReference type="PANTHER" id="PTHR31169:SF8">
    <property type="entry name" value="ZINC-FINGER DOMAIN OF MONOAMINE-OXIDASE A REPRESSOR R1 PROTEIN"/>
    <property type="match status" value="1"/>
</dbReference>
<dbReference type="RefSeq" id="XP_010916477.2">
    <property type="nucleotide sequence ID" value="XM_010918175.3"/>
</dbReference>
<evidence type="ECO:0000256" key="1">
    <source>
        <dbReference type="ARBA" id="ARBA00004123"/>
    </source>
</evidence>
<comment type="subcellular location">
    <subcellularLocation>
        <location evidence="2">Cytoplasm</location>
    </subcellularLocation>
    <subcellularLocation>
        <location evidence="1">Nucleus</location>
    </subcellularLocation>
</comment>
<gene>
    <name evidence="14 15" type="primary">LOC105041279</name>
</gene>
<feature type="compositionally biased region" description="Basic residues" evidence="11">
    <location>
        <begin position="369"/>
        <end position="379"/>
    </location>
</feature>
<feature type="region of interest" description="Disordered" evidence="11">
    <location>
        <begin position="80"/>
        <end position="116"/>
    </location>
</feature>
<feature type="region of interest" description="Disordered" evidence="11">
    <location>
        <begin position="341"/>
        <end position="379"/>
    </location>
</feature>
<evidence type="ECO:0000256" key="4">
    <source>
        <dbReference type="ARBA" id="ARBA00022499"/>
    </source>
</evidence>
<organism evidence="13 14">
    <name type="scientific">Elaeis guineensis var. tenera</name>
    <name type="common">Oil palm</name>
    <dbReference type="NCBI Taxonomy" id="51953"/>
    <lineage>
        <taxon>Eukaryota</taxon>
        <taxon>Viridiplantae</taxon>
        <taxon>Streptophyta</taxon>
        <taxon>Embryophyta</taxon>
        <taxon>Tracheophyta</taxon>
        <taxon>Spermatophyta</taxon>
        <taxon>Magnoliopsida</taxon>
        <taxon>Liliopsida</taxon>
        <taxon>Arecaceae</taxon>
        <taxon>Arecoideae</taxon>
        <taxon>Cocoseae</taxon>
        <taxon>Elaeidinae</taxon>
        <taxon>Elaeis</taxon>
    </lineage>
</organism>
<evidence type="ECO:0000256" key="9">
    <source>
        <dbReference type="ARBA" id="ARBA00023242"/>
    </source>
</evidence>
<feature type="region of interest" description="Disordered" evidence="11">
    <location>
        <begin position="245"/>
        <end position="264"/>
    </location>
</feature>
<feature type="compositionally biased region" description="Low complexity" evidence="11">
    <location>
        <begin position="245"/>
        <end position="255"/>
    </location>
</feature>
<dbReference type="GO" id="GO:0005737">
    <property type="term" value="C:cytoplasm"/>
    <property type="evidence" value="ECO:0007669"/>
    <property type="project" value="UniProtKB-SubCell"/>
</dbReference>
<evidence type="ECO:0000313" key="14">
    <source>
        <dbReference type="RefSeq" id="XP_010916477.2"/>
    </source>
</evidence>
<reference evidence="14 15" key="1">
    <citation type="submission" date="2025-04" db="UniProtKB">
        <authorList>
            <consortium name="RefSeq"/>
        </authorList>
    </citation>
    <scope>IDENTIFICATION</scope>
</reference>
<keyword evidence="5" id="KW-0597">Phosphoprotein</keyword>
<dbReference type="GeneID" id="105041279"/>
<dbReference type="Pfam" id="PF10497">
    <property type="entry name" value="zf-4CXXC_R1"/>
    <property type="match status" value="1"/>
</dbReference>
<feature type="compositionally biased region" description="Basic and acidic residues" evidence="11">
    <location>
        <begin position="272"/>
        <end position="285"/>
    </location>
</feature>
<feature type="compositionally biased region" description="Low complexity" evidence="11">
    <location>
        <begin position="98"/>
        <end position="111"/>
    </location>
</feature>
<dbReference type="GO" id="GO:0006355">
    <property type="term" value="P:regulation of DNA-templated transcription"/>
    <property type="evidence" value="ECO:0007669"/>
    <property type="project" value="InterPro"/>
</dbReference>
<dbReference type="Proteomes" id="UP000504607">
    <property type="component" value="Chromosome 3"/>
</dbReference>
<dbReference type="SMART" id="SM00571">
    <property type="entry name" value="DDT"/>
    <property type="match status" value="1"/>
</dbReference>
<dbReference type="GO" id="GO:0005634">
    <property type="term" value="C:nucleus"/>
    <property type="evidence" value="ECO:0007669"/>
    <property type="project" value="UniProtKB-SubCell"/>
</dbReference>
<feature type="compositionally biased region" description="Basic residues" evidence="11">
    <location>
        <begin position="286"/>
        <end position="296"/>
    </location>
</feature>